<keyword evidence="2" id="KW-1185">Reference proteome</keyword>
<reference evidence="1 2" key="1">
    <citation type="submission" date="2018-10" db="EMBL/GenBank/DDBJ databases">
        <title>Genome sequence of Verticillium nonalfalfae VnAa140.</title>
        <authorList>
            <person name="Stajich J.E."/>
            <person name="Kasson M.T."/>
        </authorList>
    </citation>
    <scope>NUCLEOTIDE SEQUENCE [LARGE SCALE GENOMIC DNA]</scope>
    <source>
        <strain evidence="1 2">VnAa140</strain>
    </source>
</reference>
<dbReference type="GeneID" id="39605231"/>
<evidence type="ECO:0008006" key="3">
    <source>
        <dbReference type="Google" id="ProtNLM"/>
    </source>
</evidence>
<protein>
    <recommendedName>
        <fullName evidence="3">Extracellular membrane protein CFEM domain-containing protein</fullName>
    </recommendedName>
</protein>
<comment type="caution">
    <text evidence="1">The sequence shown here is derived from an EMBL/GenBank/DDBJ whole genome shotgun (WGS) entry which is preliminary data.</text>
</comment>
<evidence type="ECO:0000313" key="1">
    <source>
        <dbReference type="EMBL" id="RNJ53693.1"/>
    </source>
</evidence>
<dbReference type="RefSeq" id="XP_028491851.1">
    <property type="nucleotide sequence ID" value="XM_028635768.1"/>
</dbReference>
<dbReference type="STRING" id="1051616.A0A3M9XZL6"/>
<dbReference type="AlphaFoldDB" id="A0A3M9XZL6"/>
<gene>
    <name evidence="1" type="ORF">D7B24_001542</name>
</gene>
<name>A0A3M9XZL6_9PEZI</name>
<proteinExistence type="predicted"/>
<dbReference type="EMBL" id="RBVV01000130">
    <property type="protein sequence ID" value="RNJ53693.1"/>
    <property type="molecule type" value="Genomic_DNA"/>
</dbReference>
<sequence>MKDGTGLQMSLPRMVPKPFVSFFWTFALFSIAIAADQFRFTGHLARFVPNCASGCLVSFLNDNFAETSCDTTTSLECLCAETGTSGFTIGEGAVQCIEAEQSIGSCAAGEIDNTAYFMCADLHEFFDAILIGDNITYAYVSISHNKYHDSGNLN</sequence>
<organism evidence="1 2">
    <name type="scientific">Verticillium nonalfalfae</name>
    <dbReference type="NCBI Taxonomy" id="1051616"/>
    <lineage>
        <taxon>Eukaryota</taxon>
        <taxon>Fungi</taxon>
        <taxon>Dikarya</taxon>
        <taxon>Ascomycota</taxon>
        <taxon>Pezizomycotina</taxon>
        <taxon>Sordariomycetes</taxon>
        <taxon>Hypocreomycetidae</taxon>
        <taxon>Glomerellales</taxon>
        <taxon>Plectosphaerellaceae</taxon>
        <taxon>Verticillium</taxon>
    </lineage>
</organism>
<accession>A0A3M9XZL6</accession>
<evidence type="ECO:0000313" key="2">
    <source>
        <dbReference type="Proteomes" id="UP000267145"/>
    </source>
</evidence>
<dbReference type="Proteomes" id="UP000267145">
    <property type="component" value="Unassembled WGS sequence"/>
</dbReference>